<feature type="compositionally biased region" description="Polar residues" evidence="3">
    <location>
        <begin position="312"/>
        <end position="333"/>
    </location>
</feature>
<dbReference type="InterPro" id="IPR016024">
    <property type="entry name" value="ARM-type_fold"/>
</dbReference>
<evidence type="ECO:0000256" key="3">
    <source>
        <dbReference type="SAM" id="MobiDB-lite"/>
    </source>
</evidence>
<dbReference type="Proteomes" id="UP000694558">
    <property type="component" value="Chromosome 17"/>
</dbReference>
<dbReference type="GO" id="GO:0051056">
    <property type="term" value="P:regulation of small GTPase mediated signal transduction"/>
    <property type="evidence" value="ECO:0007669"/>
    <property type="project" value="InterPro"/>
</dbReference>
<dbReference type="SUPFAM" id="SSF111347">
    <property type="entry name" value="Rap/Ran-GAP"/>
    <property type="match status" value="1"/>
</dbReference>
<feature type="region of interest" description="Disordered" evidence="3">
    <location>
        <begin position="306"/>
        <end position="336"/>
    </location>
</feature>
<feature type="region of interest" description="Disordered" evidence="3">
    <location>
        <begin position="635"/>
        <end position="708"/>
    </location>
</feature>
<evidence type="ECO:0000256" key="1">
    <source>
        <dbReference type="ARBA" id="ARBA00022468"/>
    </source>
</evidence>
<evidence type="ECO:0000313" key="5">
    <source>
        <dbReference type="Ensembl" id="ENSSMAP00000018537.2"/>
    </source>
</evidence>
<keyword evidence="1" id="KW-0343">GTPase activation</keyword>
<gene>
    <name evidence="5" type="primary">RALGAPA1</name>
</gene>
<feature type="region of interest" description="Disordered" evidence="3">
    <location>
        <begin position="782"/>
        <end position="850"/>
    </location>
</feature>
<dbReference type="Gene3D" id="3.40.50.11210">
    <property type="entry name" value="Rap/Ran-GAP"/>
    <property type="match status" value="1"/>
</dbReference>
<dbReference type="InterPro" id="IPR027107">
    <property type="entry name" value="Tuberin/Ral-act_asu"/>
</dbReference>
<dbReference type="InterPro" id="IPR035974">
    <property type="entry name" value="Rap/Ran-GAP_sf"/>
</dbReference>
<evidence type="ECO:0000313" key="6">
    <source>
        <dbReference type="Proteomes" id="UP000694558"/>
    </source>
</evidence>
<dbReference type="GeneTree" id="ENSGT00950000183139"/>
<sequence>MFSKKPHGDVKKSTQKVLDPKKDVLTRLKHLRIVIENAEPAELKQFFDHNYSHIYYVFFENFVTIEVSLKQKGLILKKLLHTGNSLKIRREGVRLFLLWMQALQSNAEREQLCMFACLIPGFPAPLCHGTPRTLDTLINPPLSLTETQVTPEEITPLVPPQSGDKNQEDLTAYFLEALLKYMVNQAKSLEWRCKENHERGFSFLFGHFRKFYLPHIFPNFAMETSLYSPILDVPPMRPKPYYSVVRREQDGGETLYCTKESFLQARVIFIRWLVSFWLEPRPNTQTHIPGTEGEIVPRNIQRAAAGLAARSPEQSHSNTSTLTEREPSSSSLCSMDEEQLTDMEVVRRVLTSSRTNVNFITEIFRQAFLLPMCEAAAMRKVVRVYQEWLSMEDKPVFMKEPDEGPYPIATAGSLDSGSQLGDKEDEGMNQEIDSELLEYSVHAGVQTTLQVFITHSSNVFLMEPANDIKILLEEHVDMCKRVLNIYRSLVMHETMDNKTWEQILLVLLRVTESVMKRPPSIMPQGKKNNTLSGRLAGPIFQTLIVAWIKGNLNVYISRELWDDLLSVLSSLTCWEELVTEWSLTMETLTKVLARNLYTVDLNELPLDKLSEQKQKKHKGKGIGSDGQRQVVDRSFSKGWSRDQPGQVAAMRQRSATTAGSPGIEKARSIVRQKTVDLEDPPITLTSRTSRMRHSSQSDEAPPASCSEVFQGGACDLDAPAPSSLARSSSASDVMEPFIAERVKANKEEVVQKARPVSSDVGSSNPNFSDLMDEFIQERLRAKGTAVSGRRGSSPGSLEVPRDLPELLEAGQSLGSRPSEDLRPIDDPGVPSEWTSPASASGSDVISSDSQSDSFNAFQYSTCKFDSGSGGGGRGSSLDQDSLGGGAACEEHEVASLTTLHIDSETSSLSHTVTVTGSESASPMHSLGGSRSQTPSPATLTAEHADHAHSHSHTQLQLDQKLHNSVLQTPDDLETSEFPGEDCSVMAGGSLTGWHADVATVMWRRMLGILGDVNSIKDPEIHAQVFDYLCELWQNLAKIRDNLGISLDNQSSPPPPGLIPPLRILTPWLFKATMLTERYKQGKLHAYKLICRIMKRRQDVSPNTDFLTHFYNIMHQGLLHQDQDIVNTIIKHCSPRFFSIGLPGATMLILDFIIAASRVTACSSLNAPRVEAQILLGSLVCFPNFYGELPALHPTTADVVLTKFPDVKEHIIKTILTSARDEPSAPARCVALCSLGIWLCEELSHGTQHPQIKDALNVICVTLKYPNKSVALVASDILHLLISHVDYLQKFPPDTPKKIVEILIATITFLLPTTESSPHEIDKRGVALYHTAPCLLQLVVSLLLCLLDWVMALSPKILLQPVQTRSPPERDQPTKTLLSCIYKVLHGCVYGAQSFSSPKYYPLQLSDLLSPDYDPFLPLESLREPEPLHSPESERSSKLQPVTEVRSRIQQGLVSIAARTVITHLVNHLGHYPMSGGPATLSSQVCENQDNPFCESADLGPELFHSPNLQFLVLNGSTLLSVLQIRSESGVPGGGMTAGLSSAPACVRVIIRDVAGKHSWDSAVLYGPPPGSPTSPVHTLSTHTQMDREEDPGDLCLEQILAPPLAKRVCREAVPAWDSLSEGDDALDEMLQYLGYSSPECLQRAGMPLNIPAPPPACVSEKQENDVINAILKQCAAEREFVLHDLNMRAVQQTEPETQTPQSAFYYCRLLINILGLNSWEKRSNFHLLRKNEKLLRELKNLDSRQCRETHKIAVFYVAEGQEDKHSILTNTTGSQAYEDFVSGLGWEVDLTTHCGFMGGLQRNRSTGQTTPYYATSTTEVVYHVSTRMPHDQDHNLTKKLRHLGNDEVHIVWSEHSRDYRRGIIPTEFGDVLIIIYPMKNHMYSIHILKKPEVPFFGPLFDGAVVDMKILPTMVRATAINASRALKSLIPLYQNFYEERARYLETIVQHHQEPTTFEDYAARVYSPAPCTHLPADTGSCLEILRGESPALGEAGSDSASPMSPRTSKSRMSMKLRRSSGSANKT</sequence>
<dbReference type="InterPro" id="IPR000331">
    <property type="entry name" value="Rap/Ran_GAP_dom"/>
</dbReference>
<name>A0A8D3AHY4_SCOMX</name>
<feature type="region of interest" description="Disordered" evidence="3">
    <location>
        <begin position="1989"/>
        <end position="2024"/>
    </location>
</feature>
<dbReference type="InterPro" id="IPR046859">
    <property type="entry name" value="RGPA/RALGAPB_N"/>
</dbReference>
<dbReference type="Pfam" id="PF20412">
    <property type="entry name" value="RALGAPB_N"/>
    <property type="match status" value="1"/>
</dbReference>
<feature type="domain" description="Rap-GAP" evidence="4">
    <location>
        <begin position="1738"/>
        <end position="1946"/>
    </location>
</feature>
<protein>
    <submittedName>
        <fullName evidence="5">Ral GTPase activating protein catalytic subunit alpha 1</fullName>
    </submittedName>
</protein>
<feature type="compositionally biased region" description="Basic residues" evidence="3">
    <location>
        <begin position="2006"/>
        <end position="2016"/>
    </location>
</feature>
<organism evidence="5 6">
    <name type="scientific">Scophthalmus maximus</name>
    <name type="common">Turbot</name>
    <name type="synonym">Psetta maxima</name>
    <dbReference type="NCBI Taxonomy" id="52904"/>
    <lineage>
        <taxon>Eukaryota</taxon>
        <taxon>Metazoa</taxon>
        <taxon>Chordata</taxon>
        <taxon>Craniata</taxon>
        <taxon>Vertebrata</taxon>
        <taxon>Euteleostomi</taxon>
        <taxon>Actinopterygii</taxon>
        <taxon>Neopterygii</taxon>
        <taxon>Teleostei</taxon>
        <taxon>Neoteleostei</taxon>
        <taxon>Acanthomorphata</taxon>
        <taxon>Carangaria</taxon>
        <taxon>Pleuronectiformes</taxon>
        <taxon>Pleuronectoidei</taxon>
        <taxon>Scophthalmidae</taxon>
        <taxon>Scophthalmus</taxon>
    </lineage>
</organism>
<dbReference type="GO" id="GO:0005737">
    <property type="term" value="C:cytoplasm"/>
    <property type="evidence" value="ECO:0007669"/>
    <property type="project" value="TreeGrafter"/>
</dbReference>
<accession>A0A8D3AHY4</accession>
<dbReference type="GO" id="GO:0005634">
    <property type="term" value="C:nucleus"/>
    <property type="evidence" value="ECO:0007669"/>
    <property type="project" value="InterPro"/>
</dbReference>
<dbReference type="PANTHER" id="PTHR10063">
    <property type="entry name" value="TUBERIN"/>
    <property type="match status" value="1"/>
</dbReference>
<dbReference type="Pfam" id="PF02145">
    <property type="entry name" value="Rap_GAP"/>
    <property type="match status" value="1"/>
</dbReference>
<feature type="compositionally biased region" description="Low complexity" evidence="3">
    <location>
        <begin position="835"/>
        <end position="850"/>
    </location>
</feature>
<dbReference type="FunFam" id="3.40.50.11210:FF:000001">
    <property type="entry name" value="Ral GTPase-activating protein subunit alpha-1 isoform 1"/>
    <property type="match status" value="1"/>
</dbReference>
<keyword evidence="2" id="KW-0597">Phosphoprotein</keyword>
<dbReference type="PROSITE" id="PS50085">
    <property type="entry name" value="RAPGAP"/>
    <property type="match status" value="1"/>
</dbReference>
<reference evidence="5" key="1">
    <citation type="submission" date="2023-05" db="EMBL/GenBank/DDBJ databases">
        <title>High-quality long-read genome of Scophthalmus maximus.</title>
        <authorList>
            <person name="Lien S."/>
            <person name="Martinez P."/>
        </authorList>
    </citation>
    <scope>NUCLEOTIDE SEQUENCE [LARGE SCALE GENOMIC DNA]</scope>
</reference>
<dbReference type="SUPFAM" id="SSF48371">
    <property type="entry name" value="ARM repeat"/>
    <property type="match status" value="1"/>
</dbReference>
<dbReference type="Ensembl" id="ENSSMAT00000018766.2">
    <property type="protein sequence ID" value="ENSSMAP00000018537.2"/>
    <property type="gene ID" value="ENSSMAG00000011298.2"/>
</dbReference>
<feature type="region of interest" description="Disordered" evidence="3">
    <location>
        <begin position="906"/>
        <end position="957"/>
    </location>
</feature>
<feature type="compositionally biased region" description="Polar residues" evidence="3">
    <location>
        <begin position="906"/>
        <end position="938"/>
    </location>
</feature>
<evidence type="ECO:0000256" key="2">
    <source>
        <dbReference type="ARBA" id="ARBA00022553"/>
    </source>
</evidence>
<feature type="region of interest" description="Disordered" evidence="3">
    <location>
        <begin position="865"/>
        <end position="885"/>
    </location>
</feature>
<evidence type="ECO:0000259" key="4">
    <source>
        <dbReference type="PROSITE" id="PS50085"/>
    </source>
</evidence>
<feature type="compositionally biased region" description="Basic and acidic residues" evidence="3">
    <location>
        <begin position="1420"/>
        <end position="1436"/>
    </location>
</feature>
<dbReference type="GO" id="GO:0005096">
    <property type="term" value="F:GTPase activator activity"/>
    <property type="evidence" value="ECO:0007669"/>
    <property type="project" value="UniProtKB-KW"/>
</dbReference>
<proteinExistence type="predicted"/>
<reference evidence="5" key="2">
    <citation type="submission" date="2025-08" db="UniProtKB">
        <authorList>
            <consortium name="Ensembl"/>
        </authorList>
    </citation>
    <scope>IDENTIFICATION</scope>
</reference>
<dbReference type="PANTHER" id="PTHR10063:SF3">
    <property type="entry name" value="RAL GTPASE-ACTIVATING PROTEIN SUBUNIT ALPHA-1"/>
    <property type="match status" value="1"/>
</dbReference>
<feature type="region of interest" description="Disordered" evidence="3">
    <location>
        <begin position="1419"/>
        <end position="1441"/>
    </location>
</feature>